<evidence type="ECO:0000313" key="1">
    <source>
        <dbReference type="EMBL" id="TNN62961.1"/>
    </source>
</evidence>
<keyword evidence="2" id="KW-1185">Reference proteome</keyword>
<dbReference type="Proteomes" id="UP000314294">
    <property type="component" value="Unassembled WGS sequence"/>
</dbReference>
<accession>A0A4Z2HBF6</accession>
<comment type="caution">
    <text evidence="1">The sequence shown here is derived from an EMBL/GenBank/DDBJ whole genome shotgun (WGS) entry which is preliminary data.</text>
</comment>
<dbReference type="EMBL" id="SRLO01000283">
    <property type="protein sequence ID" value="TNN62961.1"/>
    <property type="molecule type" value="Genomic_DNA"/>
</dbReference>
<protein>
    <submittedName>
        <fullName evidence="1">Uncharacterized protein</fullName>
    </submittedName>
</protein>
<name>A0A4Z2HBF6_9TELE</name>
<proteinExistence type="predicted"/>
<gene>
    <name evidence="1" type="ORF">EYF80_026841</name>
</gene>
<sequence>MKQLRMGRNYLDTMELWGLRHIAKDLHGGQQVASVEVPPLSEVQQVFGDLGHPIPSQHPLALCKCNGNEGDGGNTLER</sequence>
<dbReference type="AlphaFoldDB" id="A0A4Z2HBF6"/>
<evidence type="ECO:0000313" key="2">
    <source>
        <dbReference type="Proteomes" id="UP000314294"/>
    </source>
</evidence>
<organism evidence="1 2">
    <name type="scientific">Liparis tanakae</name>
    <name type="common">Tanaka's snailfish</name>
    <dbReference type="NCBI Taxonomy" id="230148"/>
    <lineage>
        <taxon>Eukaryota</taxon>
        <taxon>Metazoa</taxon>
        <taxon>Chordata</taxon>
        <taxon>Craniata</taxon>
        <taxon>Vertebrata</taxon>
        <taxon>Euteleostomi</taxon>
        <taxon>Actinopterygii</taxon>
        <taxon>Neopterygii</taxon>
        <taxon>Teleostei</taxon>
        <taxon>Neoteleostei</taxon>
        <taxon>Acanthomorphata</taxon>
        <taxon>Eupercaria</taxon>
        <taxon>Perciformes</taxon>
        <taxon>Cottioidei</taxon>
        <taxon>Cottales</taxon>
        <taxon>Liparidae</taxon>
        <taxon>Liparis</taxon>
    </lineage>
</organism>
<reference evidence="1 2" key="1">
    <citation type="submission" date="2019-03" db="EMBL/GenBank/DDBJ databases">
        <title>First draft genome of Liparis tanakae, snailfish: a comprehensive survey of snailfish specific genes.</title>
        <authorList>
            <person name="Kim W."/>
            <person name="Song I."/>
            <person name="Jeong J.-H."/>
            <person name="Kim D."/>
            <person name="Kim S."/>
            <person name="Ryu S."/>
            <person name="Song J.Y."/>
            <person name="Lee S.K."/>
        </authorList>
    </citation>
    <scope>NUCLEOTIDE SEQUENCE [LARGE SCALE GENOMIC DNA]</scope>
    <source>
        <tissue evidence="1">Muscle</tissue>
    </source>
</reference>